<feature type="domain" description="Protein kinase" evidence="8">
    <location>
        <begin position="4"/>
        <end position="250"/>
    </location>
</feature>
<dbReference type="PANTHER" id="PTHR44329:SF298">
    <property type="entry name" value="MIXED LINEAGE KINASE DOMAIN-LIKE PROTEIN"/>
    <property type="match status" value="1"/>
</dbReference>
<reference evidence="9" key="1">
    <citation type="journal article" date="2020" name="J. Eukaryot. Microbiol.">
        <title>De novo Sequencing, Assembly and Annotation of the Transcriptome for the Free-Living Testate Amoeba Arcella intermedia.</title>
        <authorList>
            <person name="Ribeiro G.M."/>
            <person name="Porfirio-Sousa A.L."/>
            <person name="Maurer-Alcala X.X."/>
            <person name="Katz L.A."/>
            <person name="Lahr D.J.G."/>
        </authorList>
    </citation>
    <scope>NUCLEOTIDE SEQUENCE</scope>
</reference>
<dbReference type="PROSITE" id="PS50011">
    <property type="entry name" value="PROTEIN_KINASE_DOM"/>
    <property type="match status" value="1"/>
</dbReference>
<protein>
    <recommendedName>
        <fullName evidence="8">Protein kinase domain-containing protein</fullName>
    </recommendedName>
</protein>
<evidence type="ECO:0000256" key="6">
    <source>
        <dbReference type="RuleBase" id="RU000304"/>
    </source>
</evidence>
<keyword evidence="1 6" id="KW-0723">Serine/threonine-protein kinase</keyword>
<keyword evidence="3" id="KW-0418">Kinase</keyword>
<dbReference type="GO" id="GO:0004674">
    <property type="term" value="F:protein serine/threonine kinase activity"/>
    <property type="evidence" value="ECO:0007669"/>
    <property type="project" value="UniProtKB-KW"/>
</dbReference>
<keyword evidence="2 5" id="KW-0547">Nucleotide-binding</keyword>
<dbReference type="GO" id="GO:0005524">
    <property type="term" value="F:ATP binding"/>
    <property type="evidence" value="ECO:0007669"/>
    <property type="project" value="UniProtKB-UniRule"/>
</dbReference>
<accession>A0A6B2L8V8</accession>
<evidence type="ECO:0000256" key="4">
    <source>
        <dbReference type="ARBA" id="ARBA00022840"/>
    </source>
</evidence>
<dbReference type="InterPro" id="IPR017441">
    <property type="entry name" value="Protein_kinase_ATP_BS"/>
</dbReference>
<dbReference type="PIRSF" id="PIRSF000654">
    <property type="entry name" value="Integrin-linked_kinase"/>
    <property type="match status" value="1"/>
</dbReference>
<keyword evidence="4 5" id="KW-0067">ATP-binding</keyword>
<organism evidence="9">
    <name type="scientific">Arcella intermedia</name>
    <dbReference type="NCBI Taxonomy" id="1963864"/>
    <lineage>
        <taxon>Eukaryota</taxon>
        <taxon>Amoebozoa</taxon>
        <taxon>Tubulinea</taxon>
        <taxon>Elardia</taxon>
        <taxon>Arcellinida</taxon>
        <taxon>Sphaerothecina</taxon>
        <taxon>Arcellidae</taxon>
        <taxon>Arcella</taxon>
    </lineage>
</organism>
<dbReference type="CDD" id="cd13999">
    <property type="entry name" value="STKc_MAP3K-like"/>
    <property type="match status" value="1"/>
</dbReference>
<sequence length="313" mass="35587">MDDLQIHEMIGSGSFAAVHRGYWRKTEVAVKMLQSKVKNEKSSFLKETTLMLNLRHPNIVSLMGVVWSPRLCIITEFCTRGDVAQVMLDPAYIVEPEHIRRICLDTCRGMTYLHGENVIHRDLKARNLLIDKDWNVKVADFGLARSFNEQPGTMTACGTPTHAAPEVIKHLHYTTQADVYSFGICIWEMCVRQEPYESIPGFQVIVAVATKRMRPKIPPTIDSTWASLIRRCWAEDPDSRPQFQELVEFFVEMAKKLPIPSKKMPYKLDPKKTSSNPNSPAPSSVHRSEARDYSPVTIKSHTTLSNSINDESE</sequence>
<dbReference type="SMART" id="SM00220">
    <property type="entry name" value="S_TKc"/>
    <property type="match status" value="1"/>
</dbReference>
<evidence type="ECO:0000256" key="5">
    <source>
        <dbReference type="PROSITE-ProRule" id="PRU10141"/>
    </source>
</evidence>
<dbReference type="InterPro" id="IPR008271">
    <property type="entry name" value="Ser/Thr_kinase_AS"/>
</dbReference>
<dbReference type="Pfam" id="PF07714">
    <property type="entry name" value="PK_Tyr_Ser-Thr"/>
    <property type="match status" value="1"/>
</dbReference>
<feature type="binding site" evidence="5">
    <location>
        <position position="31"/>
    </location>
    <ligand>
        <name>ATP</name>
        <dbReference type="ChEBI" id="CHEBI:30616"/>
    </ligand>
</feature>
<proteinExistence type="inferred from homology"/>
<evidence type="ECO:0000259" key="8">
    <source>
        <dbReference type="PROSITE" id="PS50011"/>
    </source>
</evidence>
<dbReference type="InterPro" id="IPR051681">
    <property type="entry name" value="Ser/Thr_Kinases-Pseudokinases"/>
</dbReference>
<evidence type="ECO:0000256" key="3">
    <source>
        <dbReference type="ARBA" id="ARBA00022777"/>
    </source>
</evidence>
<feature type="region of interest" description="Disordered" evidence="7">
    <location>
        <begin position="262"/>
        <end position="313"/>
    </location>
</feature>
<keyword evidence="3" id="KW-0808">Transferase</keyword>
<dbReference type="Gene3D" id="3.30.200.20">
    <property type="entry name" value="Phosphorylase Kinase, domain 1"/>
    <property type="match status" value="1"/>
</dbReference>
<evidence type="ECO:0000313" key="9">
    <source>
        <dbReference type="EMBL" id="NDV33371.1"/>
    </source>
</evidence>
<dbReference type="Gene3D" id="1.10.510.10">
    <property type="entry name" value="Transferase(Phosphotransferase) domain 1"/>
    <property type="match status" value="1"/>
</dbReference>
<dbReference type="InterPro" id="IPR011009">
    <property type="entry name" value="Kinase-like_dom_sf"/>
</dbReference>
<name>A0A6B2L8V8_9EUKA</name>
<evidence type="ECO:0000256" key="7">
    <source>
        <dbReference type="SAM" id="MobiDB-lite"/>
    </source>
</evidence>
<dbReference type="InterPro" id="IPR000719">
    <property type="entry name" value="Prot_kinase_dom"/>
</dbReference>
<dbReference type="PROSITE" id="PS00107">
    <property type="entry name" value="PROTEIN_KINASE_ATP"/>
    <property type="match status" value="1"/>
</dbReference>
<comment type="similarity">
    <text evidence="6">Belongs to the protein kinase superfamily.</text>
</comment>
<feature type="compositionally biased region" description="Polar residues" evidence="7">
    <location>
        <begin position="297"/>
        <end position="313"/>
    </location>
</feature>
<dbReference type="PRINTS" id="PR00109">
    <property type="entry name" value="TYRKINASE"/>
</dbReference>
<dbReference type="InterPro" id="IPR001245">
    <property type="entry name" value="Ser-Thr/Tyr_kinase_cat_dom"/>
</dbReference>
<feature type="compositionally biased region" description="Low complexity" evidence="7">
    <location>
        <begin position="274"/>
        <end position="284"/>
    </location>
</feature>
<dbReference type="EMBL" id="GIBP01004402">
    <property type="protein sequence ID" value="NDV33371.1"/>
    <property type="molecule type" value="Transcribed_RNA"/>
</dbReference>
<evidence type="ECO:0000256" key="2">
    <source>
        <dbReference type="ARBA" id="ARBA00022741"/>
    </source>
</evidence>
<dbReference type="SUPFAM" id="SSF56112">
    <property type="entry name" value="Protein kinase-like (PK-like)"/>
    <property type="match status" value="1"/>
</dbReference>
<dbReference type="PROSITE" id="PS00108">
    <property type="entry name" value="PROTEIN_KINASE_ST"/>
    <property type="match status" value="1"/>
</dbReference>
<dbReference type="AlphaFoldDB" id="A0A6B2L8V8"/>
<dbReference type="PANTHER" id="PTHR44329">
    <property type="entry name" value="SERINE/THREONINE-PROTEIN KINASE TNNI3K-RELATED"/>
    <property type="match status" value="1"/>
</dbReference>
<evidence type="ECO:0000256" key="1">
    <source>
        <dbReference type="ARBA" id="ARBA00022527"/>
    </source>
</evidence>